<evidence type="ECO:0000313" key="3">
    <source>
        <dbReference type="Proteomes" id="UP001632037"/>
    </source>
</evidence>
<sequence length="231" mass="25354">MAPSLTSCSYLLVTSDVIGMGWDYPIYCRVVKMGPRIIKIEGLHDAAGHTWLIKRSSAAQCTVTTKEARTKSPGPLLRQAVMVEHAGALHYDQVMEVDGNQATVQLLDESVVTPTDHIAIVAPVVALILEAVSFETSEWNIDELVEMQHTILDRISGASSLDGSNEISVILEDLIDVAYYPNPKGSISWIDPLNILPSTTCHLSRTSPLSGRYLRLLRRVQSLGGVREFVE</sequence>
<evidence type="ECO:0000313" key="2">
    <source>
        <dbReference type="EMBL" id="KAL3662688.1"/>
    </source>
</evidence>
<dbReference type="AlphaFoldDB" id="A0ABD3EPS1"/>
<gene>
    <name evidence="2" type="ORF">V7S43_012531</name>
    <name evidence="1" type="ORF">V7S43_019017</name>
</gene>
<organism evidence="1 3">
    <name type="scientific">Phytophthora oleae</name>
    <dbReference type="NCBI Taxonomy" id="2107226"/>
    <lineage>
        <taxon>Eukaryota</taxon>
        <taxon>Sar</taxon>
        <taxon>Stramenopiles</taxon>
        <taxon>Oomycota</taxon>
        <taxon>Peronosporomycetes</taxon>
        <taxon>Peronosporales</taxon>
        <taxon>Peronosporaceae</taxon>
        <taxon>Phytophthora</taxon>
    </lineage>
</organism>
<proteinExistence type="predicted"/>
<reference evidence="1 3" key="1">
    <citation type="submission" date="2024-09" db="EMBL/GenBank/DDBJ databases">
        <title>Genome sequencing and assembly of Phytophthora oleae, isolate VK10A, causative agent of rot of olive drupes.</title>
        <authorList>
            <person name="Conti Taguali S."/>
            <person name="Riolo M."/>
            <person name="La Spada F."/>
            <person name="Cacciola S.O."/>
            <person name="Dionisio G."/>
        </authorList>
    </citation>
    <scope>NUCLEOTIDE SEQUENCE [LARGE SCALE GENOMIC DNA]</scope>
    <source>
        <strain evidence="1 3">VK10A</strain>
    </source>
</reference>
<protein>
    <submittedName>
        <fullName evidence="1">Uncharacterized protein</fullName>
    </submittedName>
</protein>
<dbReference type="EMBL" id="JBIMZQ010000031">
    <property type="protein sequence ID" value="KAL3662688.1"/>
    <property type="molecule type" value="Genomic_DNA"/>
</dbReference>
<keyword evidence="3" id="KW-1185">Reference proteome</keyword>
<dbReference type="EMBL" id="JBIMZQ010000114">
    <property type="protein sequence ID" value="KAL3656165.1"/>
    <property type="molecule type" value="Genomic_DNA"/>
</dbReference>
<accession>A0ABD3EPS1</accession>
<dbReference type="Proteomes" id="UP001632037">
    <property type="component" value="Unassembled WGS sequence"/>
</dbReference>
<evidence type="ECO:0000313" key="1">
    <source>
        <dbReference type="EMBL" id="KAL3656165.1"/>
    </source>
</evidence>
<comment type="caution">
    <text evidence="1">The sequence shown here is derived from an EMBL/GenBank/DDBJ whole genome shotgun (WGS) entry which is preliminary data.</text>
</comment>
<name>A0ABD3EPS1_9STRA</name>